<feature type="region of interest" description="Disordered" evidence="1">
    <location>
        <begin position="96"/>
        <end position="132"/>
    </location>
</feature>
<feature type="compositionally biased region" description="Polar residues" evidence="1">
    <location>
        <begin position="1"/>
        <end position="14"/>
    </location>
</feature>
<comment type="caution">
    <text evidence="2">The sequence shown here is derived from an EMBL/GenBank/DDBJ whole genome shotgun (WGS) entry which is preliminary data.</text>
</comment>
<name>A0A918IGP7_9ACTN</name>
<feature type="region of interest" description="Disordered" evidence="1">
    <location>
        <begin position="1"/>
        <end position="31"/>
    </location>
</feature>
<sequence length="132" mass="14115">MISNPPHSRLNNLTGPHGPREAALSIGDRGAVSDRGDHNLWAAVAIQPLDVGIGSYTEADSRVAPEGRWTSRTQVTAGTRGAEPYHCDAYGDTVGAARRTRGTPAQKGPEARTSGFRMADWDGGPRGRQPRR</sequence>
<dbReference type="EMBL" id="BMTD01000017">
    <property type="protein sequence ID" value="GGV15469.1"/>
    <property type="molecule type" value="Genomic_DNA"/>
</dbReference>
<accession>A0A918IGP7</accession>
<keyword evidence="3" id="KW-1185">Reference proteome</keyword>
<protein>
    <submittedName>
        <fullName evidence="2">Uncharacterized protein</fullName>
    </submittedName>
</protein>
<reference evidence="2" key="1">
    <citation type="journal article" date="2014" name="Int. J. Syst. Evol. Microbiol.">
        <title>Complete genome sequence of Corynebacterium casei LMG S-19264T (=DSM 44701T), isolated from a smear-ripened cheese.</title>
        <authorList>
            <consortium name="US DOE Joint Genome Institute (JGI-PGF)"/>
            <person name="Walter F."/>
            <person name="Albersmeier A."/>
            <person name="Kalinowski J."/>
            <person name="Ruckert C."/>
        </authorList>
    </citation>
    <scope>NUCLEOTIDE SEQUENCE</scope>
    <source>
        <strain evidence="2">JCM 4369</strain>
    </source>
</reference>
<organism evidence="2 3">
    <name type="scientific">Streptomyces filipinensis</name>
    <dbReference type="NCBI Taxonomy" id="66887"/>
    <lineage>
        <taxon>Bacteria</taxon>
        <taxon>Bacillati</taxon>
        <taxon>Actinomycetota</taxon>
        <taxon>Actinomycetes</taxon>
        <taxon>Kitasatosporales</taxon>
        <taxon>Streptomycetaceae</taxon>
        <taxon>Streptomyces</taxon>
    </lineage>
</organism>
<evidence type="ECO:0000313" key="3">
    <source>
        <dbReference type="Proteomes" id="UP000618795"/>
    </source>
</evidence>
<evidence type="ECO:0000256" key="1">
    <source>
        <dbReference type="SAM" id="MobiDB-lite"/>
    </source>
</evidence>
<dbReference type="AlphaFoldDB" id="A0A918IGP7"/>
<reference evidence="2" key="2">
    <citation type="submission" date="2020-09" db="EMBL/GenBank/DDBJ databases">
        <authorList>
            <person name="Sun Q."/>
            <person name="Ohkuma M."/>
        </authorList>
    </citation>
    <scope>NUCLEOTIDE SEQUENCE</scope>
    <source>
        <strain evidence="2">JCM 4369</strain>
    </source>
</reference>
<dbReference type="Proteomes" id="UP000618795">
    <property type="component" value="Unassembled WGS sequence"/>
</dbReference>
<proteinExistence type="predicted"/>
<evidence type="ECO:0000313" key="2">
    <source>
        <dbReference type="EMBL" id="GGV15469.1"/>
    </source>
</evidence>
<gene>
    <name evidence="2" type="ORF">GCM10010260_63280</name>
</gene>